<accession>A0A1I6VCT2</accession>
<feature type="transmembrane region" description="Helical" evidence="1">
    <location>
        <begin position="260"/>
        <end position="278"/>
    </location>
</feature>
<dbReference type="PANTHER" id="PTHR22911:SF135">
    <property type="entry name" value="BLR4310 PROTEIN"/>
    <property type="match status" value="1"/>
</dbReference>
<dbReference type="EMBL" id="FOZW01000010">
    <property type="protein sequence ID" value="SFT11546.1"/>
    <property type="molecule type" value="Genomic_DNA"/>
</dbReference>
<dbReference type="RefSeq" id="WP_092427514.1">
    <property type="nucleotide sequence ID" value="NZ_FNCL01000010.1"/>
</dbReference>
<dbReference type="Gene3D" id="1.10.3730.20">
    <property type="match status" value="1"/>
</dbReference>
<organism evidence="3 4">
    <name type="scientific">Alloyangia pacifica</name>
    <dbReference type="NCBI Taxonomy" id="311180"/>
    <lineage>
        <taxon>Bacteria</taxon>
        <taxon>Pseudomonadati</taxon>
        <taxon>Pseudomonadota</taxon>
        <taxon>Alphaproteobacteria</taxon>
        <taxon>Rhodobacterales</taxon>
        <taxon>Roseobacteraceae</taxon>
        <taxon>Alloyangia</taxon>
    </lineage>
</organism>
<feature type="transmembrane region" description="Helical" evidence="1">
    <location>
        <begin position="209"/>
        <end position="227"/>
    </location>
</feature>
<dbReference type="AlphaFoldDB" id="A0A1I6VCT2"/>
<dbReference type="Proteomes" id="UP000199392">
    <property type="component" value="Unassembled WGS sequence"/>
</dbReference>
<feature type="transmembrane region" description="Helical" evidence="1">
    <location>
        <begin position="234"/>
        <end position="254"/>
    </location>
</feature>
<dbReference type="InterPro" id="IPR037185">
    <property type="entry name" value="EmrE-like"/>
</dbReference>
<name>A0A1I6VCT2_9RHOB</name>
<feature type="domain" description="EamA" evidence="2">
    <location>
        <begin position="147"/>
        <end position="275"/>
    </location>
</feature>
<keyword evidence="1" id="KW-0812">Transmembrane</keyword>
<evidence type="ECO:0000256" key="1">
    <source>
        <dbReference type="SAM" id="Phobius"/>
    </source>
</evidence>
<dbReference type="SUPFAM" id="SSF103481">
    <property type="entry name" value="Multidrug resistance efflux transporter EmrE"/>
    <property type="match status" value="2"/>
</dbReference>
<dbReference type="InterPro" id="IPR000620">
    <property type="entry name" value="EamA_dom"/>
</dbReference>
<dbReference type="OrthoDB" id="7818056at2"/>
<sequence length="329" mass="35565">MGSNAKGALIALITFGIYSTHDVIVKFLGADYSPVQIVFFSVLLSFPLVSLMLIRDTTAGNLRPIHPWWTATRTISAVITGLCAFYAFSVLPLAQTYAIIFAQPLLITVLAIPILGEQVRLRRWMAVLVGLVGVIVVLRPGATELTLGHAAALVAAVFGSLSSIVVRKIGHEERSVVLLLYPMMANFVLMACALPFVYRPMPIEHLGGVGLMAILALAGGALLISAYRAGEAVIVAPMQYSQLLWAVLYGAIFFDEYPDSITMLGAALIIGSGVYIVLREGRAKSSENTPVLRTRTRIEFGTSLRIGPLLRAMKRREKGMNRPLPKTGA</sequence>
<gene>
    <name evidence="3" type="ORF">SAMN04488050_110262</name>
</gene>
<evidence type="ECO:0000259" key="2">
    <source>
        <dbReference type="Pfam" id="PF00892"/>
    </source>
</evidence>
<feature type="domain" description="EamA" evidence="2">
    <location>
        <begin position="6"/>
        <end position="138"/>
    </location>
</feature>
<proteinExistence type="predicted"/>
<keyword evidence="4" id="KW-1185">Reference proteome</keyword>
<protein>
    <submittedName>
        <fullName evidence="3">Permease of the drug/metabolite transporter (DMT) superfamily</fullName>
    </submittedName>
</protein>
<evidence type="ECO:0000313" key="4">
    <source>
        <dbReference type="Proteomes" id="UP000199392"/>
    </source>
</evidence>
<feature type="transmembrane region" description="Helical" evidence="1">
    <location>
        <begin position="66"/>
        <end position="88"/>
    </location>
</feature>
<feature type="transmembrane region" description="Helical" evidence="1">
    <location>
        <begin position="124"/>
        <end position="141"/>
    </location>
</feature>
<dbReference type="GO" id="GO:0016020">
    <property type="term" value="C:membrane"/>
    <property type="evidence" value="ECO:0007669"/>
    <property type="project" value="InterPro"/>
</dbReference>
<feature type="transmembrane region" description="Helical" evidence="1">
    <location>
        <begin position="147"/>
        <end position="166"/>
    </location>
</feature>
<evidence type="ECO:0000313" key="3">
    <source>
        <dbReference type="EMBL" id="SFT11546.1"/>
    </source>
</evidence>
<feature type="transmembrane region" description="Helical" evidence="1">
    <location>
        <begin position="94"/>
        <end position="112"/>
    </location>
</feature>
<dbReference type="Pfam" id="PF00892">
    <property type="entry name" value="EamA"/>
    <property type="match status" value="2"/>
</dbReference>
<reference evidence="4" key="1">
    <citation type="submission" date="2016-10" db="EMBL/GenBank/DDBJ databases">
        <authorList>
            <person name="Varghese N."/>
            <person name="Submissions S."/>
        </authorList>
    </citation>
    <scope>NUCLEOTIDE SEQUENCE [LARGE SCALE GENOMIC DNA]</scope>
    <source>
        <strain evidence="4">DSM 26894</strain>
    </source>
</reference>
<feature type="transmembrane region" description="Helical" evidence="1">
    <location>
        <begin position="35"/>
        <end position="54"/>
    </location>
</feature>
<dbReference type="STRING" id="311180.SAMN04488050_110262"/>
<feature type="transmembrane region" description="Helical" evidence="1">
    <location>
        <begin position="178"/>
        <end position="197"/>
    </location>
</feature>
<keyword evidence="1" id="KW-1133">Transmembrane helix</keyword>
<dbReference type="PANTHER" id="PTHR22911">
    <property type="entry name" value="ACYL-MALONYL CONDENSING ENZYME-RELATED"/>
    <property type="match status" value="1"/>
</dbReference>
<keyword evidence="1" id="KW-0472">Membrane</keyword>